<evidence type="ECO:0000313" key="3">
    <source>
        <dbReference type="EMBL" id="KPM10841.1"/>
    </source>
</evidence>
<dbReference type="PANTHER" id="PTHR10075:SF14">
    <property type="entry name" value="CELL ADHESION MOLECULE DSCAM2-RELATED"/>
    <property type="match status" value="1"/>
</dbReference>
<gene>
    <name evidence="3" type="ORF">QR98_0094040</name>
</gene>
<dbReference type="GO" id="GO:0030424">
    <property type="term" value="C:axon"/>
    <property type="evidence" value="ECO:0007669"/>
    <property type="project" value="TreeGrafter"/>
</dbReference>
<accession>A0A132AIP3</accession>
<dbReference type="PROSITE" id="PS50835">
    <property type="entry name" value="IG_LIKE"/>
    <property type="match status" value="2"/>
</dbReference>
<dbReference type="InterPro" id="IPR036179">
    <property type="entry name" value="Ig-like_dom_sf"/>
</dbReference>
<dbReference type="SUPFAM" id="SSF48726">
    <property type="entry name" value="Immunoglobulin"/>
    <property type="match status" value="2"/>
</dbReference>
<dbReference type="GO" id="GO:0007417">
    <property type="term" value="P:central nervous system development"/>
    <property type="evidence" value="ECO:0007669"/>
    <property type="project" value="TreeGrafter"/>
</dbReference>
<dbReference type="Pfam" id="PF13927">
    <property type="entry name" value="Ig_3"/>
    <property type="match status" value="1"/>
</dbReference>
<dbReference type="VEuPathDB" id="VectorBase:SSCA008808"/>
<feature type="domain" description="Ig-like" evidence="2">
    <location>
        <begin position="1"/>
        <end position="82"/>
    </location>
</feature>
<dbReference type="GO" id="GO:0007411">
    <property type="term" value="P:axon guidance"/>
    <property type="evidence" value="ECO:0007669"/>
    <property type="project" value="TreeGrafter"/>
</dbReference>
<reference evidence="3 4" key="1">
    <citation type="journal article" date="2015" name="Parasit. Vectors">
        <title>Draft genome of the scabies mite.</title>
        <authorList>
            <person name="Rider S.D.Jr."/>
            <person name="Morgan M.S."/>
            <person name="Arlian L.G."/>
        </authorList>
    </citation>
    <scope>NUCLEOTIDE SEQUENCE [LARGE SCALE GENOMIC DNA]</scope>
    <source>
        <strain evidence="3">Arlian Lab</strain>
    </source>
</reference>
<protein>
    <submittedName>
        <fullName evidence="3">Cell adhesion molecule-like protein 14</fullName>
    </submittedName>
</protein>
<dbReference type="GO" id="GO:0005886">
    <property type="term" value="C:plasma membrane"/>
    <property type="evidence" value="ECO:0007669"/>
    <property type="project" value="TreeGrafter"/>
</dbReference>
<dbReference type="OrthoDB" id="6509774at2759"/>
<dbReference type="GO" id="GO:0098632">
    <property type="term" value="F:cell-cell adhesion mediator activity"/>
    <property type="evidence" value="ECO:0007669"/>
    <property type="project" value="TreeGrafter"/>
</dbReference>
<dbReference type="GO" id="GO:0007156">
    <property type="term" value="P:homophilic cell adhesion via plasma membrane adhesion molecules"/>
    <property type="evidence" value="ECO:0007669"/>
    <property type="project" value="TreeGrafter"/>
</dbReference>
<evidence type="ECO:0000259" key="2">
    <source>
        <dbReference type="PROSITE" id="PS50835"/>
    </source>
</evidence>
<name>A0A132AIP3_SARSC</name>
<proteinExistence type="predicted"/>
<evidence type="ECO:0000256" key="1">
    <source>
        <dbReference type="ARBA" id="ARBA00023319"/>
    </source>
</evidence>
<sequence>MKARAMCSVMQGDPPFRFLWLQDNHHVESDVPTDDTGAIFRTQNFRDYSLLTVDSLTLSHAGNITCIVSNDAGKMSQSSMLKVNAPPQWLAEPQDTQVILHQSVRIDCLASGSPKPFTTWKRATGKFDQ</sequence>
<keyword evidence="1" id="KW-0393">Immunoglobulin domain</keyword>
<feature type="domain" description="Ig-like" evidence="2">
    <location>
        <begin position="87"/>
        <end position="129"/>
    </location>
</feature>
<dbReference type="EMBL" id="JXLN01015869">
    <property type="protein sequence ID" value="KPM10841.1"/>
    <property type="molecule type" value="Genomic_DNA"/>
</dbReference>
<dbReference type="GO" id="GO:0070593">
    <property type="term" value="P:dendrite self-avoidance"/>
    <property type="evidence" value="ECO:0007669"/>
    <property type="project" value="TreeGrafter"/>
</dbReference>
<dbReference type="InterPro" id="IPR007110">
    <property type="entry name" value="Ig-like_dom"/>
</dbReference>
<dbReference type="Proteomes" id="UP000616769">
    <property type="component" value="Unassembled WGS sequence"/>
</dbReference>
<organism evidence="3 4">
    <name type="scientific">Sarcoptes scabiei</name>
    <name type="common">Itch mite</name>
    <name type="synonym">Acarus scabiei</name>
    <dbReference type="NCBI Taxonomy" id="52283"/>
    <lineage>
        <taxon>Eukaryota</taxon>
        <taxon>Metazoa</taxon>
        <taxon>Ecdysozoa</taxon>
        <taxon>Arthropoda</taxon>
        <taxon>Chelicerata</taxon>
        <taxon>Arachnida</taxon>
        <taxon>Acari</taxon>
        <taxon>Acariformes</taxon>
        <taxon>Sarcoptiformes</taxon>
        <taxon>Astigmata</taxon>
        <taxon>Psoroptidia</taxon>
        <taxon>Sarcoptoidea</taxon>
        <taxon>Sarcoptidae</taxon>
        <taxon>Sarcoptinae</taxon>
        <taxon>Sarcoptes</taxon>
    </lineage>
</organism>
<dbReference type="InterPro" id="IPR013783">
    <property type="entry name" value="Ig-like_fold"/>
</dbReference>
<dbReference type="PANTHER" id="PTHR10075">
    <property type="entry name" value="BASIGIN RELATED"/>
    <property type="match status" value="1"/>
</dbReference>
<comment type="caution">
    <text evidence="3">The sequence shown here is derived from an EMBL/GenBank/DDBJ whole genome shotgun (WGS) entry which is preliminary data.</text>
</comment>
<dbReference type="AlphaFoldDB" id="A0A132AIP3"/>
<evidence type="ECO:0000313" key="4">
    <source>
        <dbReference type="Proteomes" id="UP000616769"/>
    </source>
</evidence>
<dbReference type="Gene3D" id="2.60.40.10">
    <property type="entry name" value="Immunoglobulins"/>
    <property type="match status" value="2"/>
</dbReference>